<dbReference type="EMBL" id="JASBNA010000012">
    <property type="protein sequence ID" value="KAK7687601.1"/>
    <property type="molecule type" value="Genomic_DNA"/>
</dbReference>
<accession>A0AAW0GDA7</accession>
<evidence type="ECO:0000313" key="2">
    <source>
        <dbReference type="EMBL" id="KAK7687601.1"/>
    </source>
</evidence>
<feature type="compositionally biased region" description="Polar residues" evidence="1">
    <location>
        <begin position="1"/>
        <end position="15"/>
    </location>
</feature>
<evidence type="ECO:0000313" key="3">
    <source>
        <dbReference type="Proteomes" id="UP001385951"/>
    </source>
</evidence>
<feature type="region of interest" description="Disordered" evidence="1">
    <location>
        <begin position="1"/>
        <end position="30"/>
    </location>
</feature>
<reference evidence="2 3" key="1">
    <citation type="submission" date="2022-09" db="EMBL/GenBank/DDBJ databases">
        <authorList>
            <person name="Palmer J.M."/>
        </authorList>
    </citation>
    <scope>NUCLEOTIDE SEQUENCE [LARGE SCALE GENOMIC DNA]</scope>
    <source>
        <strain evidence="2 3">DSM 7382</strain>
    </source>
</reference>
<dbReference type="Proteomes" id="UP001385951">
    <property type="component" value="Unassembled WGS sequence"/>
</dbReference>
<organism evidence="2 3">
    <name type="scientific">Cerrena zonata</name>
    <dbReference type="NCBI Taxonomy" id="2478898"/>
    <lineage>
        <taxon>Eukaryota</taxon>
        <taxon>Fungi</taxon>
        <taxon>Dikarya</taxon>
        <taxon>Basidiomycota</taxon>
        <taxon>Agaricomycotina</taxon>
        <taxon>Agaricomycetes</taxon>
        <taxon>Polyporales</taxon>
        <taxon>Cerrenaceae</taxon>
        <taxon>Cerrena</taxon>
    </lineage>
</organism>
<evidence type="ECO:0000256" key="1">
    <source>
        <dbReference type="SAM" id="MobiDB-lite"/>
    </source>
</evidence>
<dbReference type="AlphaFoldDB" id="A0AAW0GDA7"/>
<name>A0AAW0GDA7_9APHY</name>
<protein>
    <submittedName>
        <fullName evidence="2">Uncharacterized protein</fullName>
    </submittedName>
</protein>
<comment type="caution">
    <text evidence="2">The sequence shown here is derived from an EMBL/GenBank/DDBJ whole genome shotgun (WGS) entry which is preliminary data.</text>
</comment>
<sequence>MHRQLSTQGTPQAFSSHRKTRSLLPSYSRSPIDPNEWFHLAGWIYPRFIPCNVYSQISGVSLSVEK</sequence>
<gene>
    <name evidence="2" type="ORF">QCA50_008815</name>
</gene>
<keyword evidence="3" id="KW-1185">Reference proteome</keyword>
<proteinExistence type="predicted"/>